<comment type="caution">
    <text evidence="2">The sequence shown here is derived from an EMBL/GenBank/DDBJ whole genome shotgun (WGS) entry which is preliminary data.</text>
</comment>
<accession>A0A4R1ETG9</accession>
<name>A0A4R1ETG9_9GAMM</name>
<keyword evidence="1" id="KW-1133">Transmembrane helix</keyword>
<dbReference type="Proteomes" id="UP000294887">
    <property type="component" value="Unassembled WGS sequence"/>
</dbReference>
<feature type="transmembrane region" description="Helical" evidence="1">
    <location>
        <begin position="59"/>
        <end position="80"/>
    </location>
</feature>
<feature type="transmembrane region" description="Helical" evidence="1">
    <location>
        <begin position="119"/>
        <end position="138"/>
    </location>
</feature>
<dbReference type="EMBL" id="SMFQ01000005">
    <property type="protein sequence ID" value="TCJ83039.1"/>
    <property type="molecule type" value="Genomic_DNA"/>
</dbReference>
<dbReference type="RefSeq" id="WP_131907527.1">
    <property type="nucleotide sequence ID" value="NZ_BAAAFU010000007.1"/>
</dbReference>
<reference evidence="2 3" key="1">
    <citation type="submission" date="2019-03" db="EMBL/GenBank/DDBJ databases">
        <title>Genomic Encyclopedia of Type Strains, Phase IV (KMG-IV): sequencing the most valuable type-strain genomes for metagenomic binning, comparative biology and taxonomic classification.</title>
        <authorList>
            <person name="Goeker M."/>
        </authorList>
    </citation>
    <scope>NUCLEOTIDE SEQUENCE [LARGE SCALE GENOMIC DNA]</scope>
    <source>
        <strain evidence="2 3">DSM 24830</strain>
    </source>
</reference>
<keyword evidence="1" id="KW-0812">Transmembrane</keyword>
<proteinExistence type="predicted"/>
<feature type="transmembrane region" description="Helical" evidence="1">
    <location>
        <begin position="179"/>
        <end position="204"/>
    </location>
</feature>
<protein>
    <submittedName>
        <fullName evidence="2">Uncharacterized protein</fullName>
    </submittedName>
</protein>
<evidence type="ECO:0000313" key="2">
    <source>
        <dbReference type="EMBL" id="TCJ83039.1"/>
    </source>
</evidence>
<gene>
    <name evidence="2" type="ORF">EV695_3777</name>
</gene>
<evidence type="ECO:0000313" key="3">
    <source>
        <dbReference type="Proteomes" id="UP000294887"/>
    </source>
</evidence>
<dbReference type="AlphaFoldDB" id="A0A4R1ETG9"/>
<sequence>MDKHFKVGIVMLLVLLQVFMFCKVLMLNTSASVSVYTFFGIPLALACAALLIYKPHLKYLDMTMSMFAAGGLGMFIGYAIDIDNLGLNGPFGLMSICRSAPEAPLSVESLWFMLESTPWMYLGMFAGGNAGMLLFLRLRQGWKFSQKQCVEFALCNIGMLLGMLSAHILSMTLTKKLELFWGNAIMISFMLIGMIIGMLSLLYLSTYVKKVFQLAYGKQQIA</sequence>
<feature type="transmembrane region" description="Helical" evidence="1">
    <location>
        <begin position="150"/>
        <end position="173"/>
    </location>
</feature>
<organism evidence="2 3">
    <name type="scientific">Cocleimonas flava</name>
    <dbReference type="NCBI Taxonomy" id="634765"/>
    <lineage>
        <taxon>Bacteria</taxon>
        <taxon>Pseudomonadati</taxon>
        <taxon>Pseudomonadota</taxon>
        <taxon>Gammaproteobacteria</taxon>
        <taxon>Thiotrichales</taxon>
        <taxon>Thiotrichaceae</taxon>
        <taxon>Cocleimonas</taxon>
    </lineage>
</organism>
<evidence type="ECO:0000256" key="1">
    <source>
        <dbReference type="SAM" id="Phobius"/>
    </source>
</evidence>
<keyword evidence="3" id="KW-1185">Reference proteome</keyword>
<feature type="transmembrane region" description="Helical" evidence="1">
    <location>
        <begin position="33"/>
        <end position="52"/>
    </location>
</feature>
<keyword evidence="1" id="KW-0472">Membrane</keyword>
<feature type="transmembrane region" description="Helical" evidence="1">
    <location>
        <begin position="7"/>
        <end position="27"/>
    </location>
</feature>